<dbReference type="EMBL" id="AJAK01000020">
    <property type="protein sequence ID" value="EOH75292.1"/>
    <property type="molecule type" value="Genomic_DNA"/>
</dbReference>
<comment type="caution">
    <text evidence="1">The sequence shown here is derived from an EMBL/GenBank/DDBJ whole genome shotgun (WGS) entry which is preliminary data.</text>
</comment>
<reference evidence="1 3" key="1">
    <citation type="submission" date="2013-02" db="EMBL/GenBank/DDBJ databases">
        <title>The Genome Sequence of Enterococcus malodoratus ATCC_43197.</title>
        <authorList>
            <consortium name="The Broad Institute Genome Sequencing Platform"/>
            <consortium name="The Broad Institute Genome Sequencing Center for Infectious Disease"/>
            <person name="Earl A.M."/>
            <person name="Gilmore M.S."/>
            <person name="Lebreton F."/>
            <person name="Walker B."/>
            <person name="Young S.K."/>
            <person name="Zeng Q."/>
            <person name="Gargeya S."/>
            <person name="Fitzgerald M."/>
            <person name="Haas B."/>
            <person name="Abouelleil A."/>
            <person name="Alvarado L."/>
            <person name="Arachchi H.M."/>
            <person name="Berlin A.M."/>
            <person name="Chapman S.B."/>
            <person name="Dewar J."/>
            <person name="Goldberg J."/>
            <person name="Griggs A."/>
            <person name="Gujja S."/>
            <person name="Hansen M."/>
            <person name="Howarth C."/>
            <person name="Imamovic A."/>
            <person name="Larimer J."/>
            <person name="McCowan C."/>
            <person name="Murphy C."/>
            <person name="Neiman D."/>
            <person name="Pearson M."/>
            <person name="Priest M."/>
            <person name="Roberts A."/>
            <person name="Saif S."/>
            <person name="Shea T."/>
            <person name="Sisk P."/>
            <person name="Sykes S."/>
            <person name="Wortman J."/>
            <person name="Nusbaum C."/>
            <person name="Birren B."/>
        </authorList>
    </citation>
    <scope>NUCLEOTIDE SEQUENCE [LARGE SCALE GENOMIC DNA]</scope>
    <source>
        <strain evidence="1 3">ATCC 43197</strain>
    </source>
</reference>
<dbReference type="Proteomes" id="UP000014148">
    <property type="component" value="Unassembled WGS sequence"/>
</dbReference>
<evidence type="ECO:0000313" key="4">
    <source>
        <dbReference type="Proteomes" id="UP000014148"/>
    </source>
</evidence>
<name>R2NTC5_9ENTE</name>
<protein>
    <submittedName>
        <fullName evidence="1">Uncharacterized protein</fullName>
    </submittedName>
</protein>
<keyword evidence="4" id="KW-1185">Reference proteome</keyword>
<accession>R2NTC5</accession>
<gene>
    <name evidence="2" type="ORF">I585_02276</name>
    <name evidence="1" type="ORF">UAI_03094</name>
</gene>
<dbReference type="Proteomes" id="UP000013783">
    <property type="component" value="Unassembled WGS sequence"/>
</dbReference>
<proteinExistence type="predicted"/>
<dbReference type="EMBL" id="ASWA01000003">
    <property type="protein sequence ID" value="EOT66755.1"/>
    <property type="molecule type" value="Genomic_DNA"/>
</dbReference>
<dbReference type="AlphaFoldDB" id="R2NTC5"/>
<organism evidence="1 3">
    <name type="scientific">Enterococcus malodoratus ATCC 43197</name>
    <dbReference type="NCBI Taxonomy" id="1158601"/>
    <lineage>
        <taxon>Bacteria</taxon>
        <taxon>Bacillati</taxon>
        <taxon>Bacillota</taxon>
        <taxon>Bacilli</taxon>
        <taxon>Lactobacillales</taxon>
        <taxon>Enterococcaceae</taxon>
        <taxon>Enterococcus</taxon>
    </lineage>
</organism>
<evidence type="ECO:0000313" key="1">
    <source>
        <dbReference type="EMBL" id="EOH75292.1"/>
    </source>
</evidence>
<dbReference type="GeneID" id="79784650"/>
<evidence type="ECO:0000313" key="3">
    <source>
        <dbReference type="Proteomes" id="UP000013783"/>
    </source>
</evidence>
<dbReference type="RefSeq" id="WP_010741894.1">
    <property type="nucleotide sequence ID" value="NZ_KB946251.1"/>
</dbReference>
<evidence type="ECO:0000313" key="2">
    <source>
        <dbReference type="EMBL" id="EOT66755.1"/>
    </source>
</evidence>
<dbReference type="PATRIC" id="fig|1158601.3.peg.3064"/>
<reference evidence="2 4" key="2">
    <citation type="submission" date="2013-03" db="EMBL/GenBank/DDBJ databases">
        <title>The Genome Sequence of Enterococcus malodoratus ATCC_43197 (PacBio/Illumina hybrid assembly).</title>
        <authorList>
            <consortium name="The Broad Institute Genomics Platform"/>
            <consortium name="The Broad Institute Genome Sequencing Center for Infectious Disease"/>
            <person name="Earl A."/>
            <person name="Russ C."/>
            <person name="Gilmore M."/>
            <person name="Surin D."/>
            <person name="Walker B."/>
            <person name="Young S."/>
            <person name="Zeng Q."/>
            <person name="Gargeya S."/>
            <person name="Fitzgerald M."/>
            <person name="Haas B."/>
            <person name="Abouelleil A."/>
            <person name="Allen A.W."/>
            <person name="Alvarado L."/>
            <person name="Arachchi H.M."/>
            <person name="Berlin A.M."/>
            <person name="Chapman S.B."/>
            <person name="Gainer-Dewar J."/>
            <person name="Goldberg J."/>
            <person name="Griggs A."/>
            <person name="Gujja S."/>
            <person name="Hansen M."/>
            <person name="Howarth C."/>
            <person name="Imamovic A."/>
            <person name="Ireland A."/>
            <person name="Larimer J."/>
            <person name="McCowan C."/>
            <person name="Murphy C."/>
            <person name="Pearson M."/>
            <person name="Poon T.W."/>
            <person name="Priest M."/>
            <person name="Roberts A."/>
            <person name="Saif S."/>
            <person name="Shea T."/>
            <person name="Sisk P."/>
            <person name="Sykes S."/>
            <person name="Wortman J."/>
            <person name="Nusbaum C."/>
            <person name="Birren B."/>
        </authorList>
    </citation>
    <scope>NUCLEOTIDE SEQUENCE [LARGE SCALE GENOMIC DNA]</scope>
    <source>
        <strain evidence="2 4">ATCC 43197</strain>
    </source>
</reference>
<sequence>MDYKRLYAIYCNEEDNSGYISGKYYFSRTKYLHITELYFDQYPDDDVPIQVLQIANIETFSCKSTAQRQIKKYTLCTNIEDIENLVVRELSYREIELIDRCRRFMEGRKKAQLYLKQFENKNFECSACGNKEISEMIVGEMTYQVLDEHETTRVDVQIPKEVSVYCNKCAAKIYSENQATPA</sequence>
<dbReference type="eggNOG" id="ENOG5032NM8">
    <property type="taxonomic scope" value="Bacteria"/>
</dbReference>